<dbReference type="EC" id="2.7.13.3" evidence="3"/>
<dbReference type="InterPro" id="IPR003661">
    <property type="entry name" value="HisK_dim/P_dom"/>
</dbReference>
<keyword evidence="11 14" id="KW-1133">Transmembrane helix</keyword>
<dbReference type="InterPro" id="IPR003660">
    <property type="entry name" value="HAMP_dom"/>
</dbReference>
<dbReference type="SMART" id="SM00387">
    <property type="entry name" value="HATPase_c"/>
    <property type="match status" value="1"/>
</dbReference>
<evidence type="ECO:0000256" key="9">
    <source>
        <dbReference type="ARBA" id="ARBA00022777"/>
    </source>
</evidence>
<keyword evidence="6" id="KW-0808">Transferase</keyword>
<dbReference type="InterPro" id="IPR003594">
    <property type="entry name" value="HATPase_dom"/>
</dbReference>
<dbReference type="SUPFAM" id="SSF55874">
    <property type="entry name" value="ATPase domain of HSP90 chaperone/DNA topoisomerase II/histidine kinase"/>
    <property type="match status" value="1"/>
</dbReference>
<dbReference type="EMBL" id="LSKU01000001">
    <property type="protein sequence ID" value="KXG44311.1"/>
    <property type="molecule type" value="Genomic_DNA"/>
</dbReference>
<dbReference type="RefSeq" id="WP_068725889.1">
    <property type="nucleotide sequence ID" value="NZ_LSKU01000001.1"/>
</dbReference>
<feature type="domain" description="Histidine kinase" evidence="15">
    <location>
        <begin position="246"/>
        <end position="462"/>
    </location>
</feature>
<evidence type="ECO:0000259" key="16">
    <source>
        <dbReference type="PROSITE" id="PS50885"/>
    </source>
</evidence>
<evidence type="ECO:0000256" key="1">
    <source>
        <dbReference type="ARBA" id="ARBA00000085"/>
    </source>
</evidence>
<dbReference type="InterPro" id="IPR004358">
    <property type="entry name" value="Sig_transdc_His_kin-like_C"/>
</dbReference>
<dbReference type="SMART" id="SM00304">
    <property type="entry name" value="HAMP"/>
    <property type="match status" value="2"/>
</dbReference>
<dbReference type="Pfam" id="PF00672">
    <property type="entry name" value="HAMP"/>
    <property type="match status" value="1"/>
</dbReference>
<evidence type="ECO:0000313" key="17">
    <source>
        <dbReference type="EMBL" id="KXG44311.1"/>
    </source>
</evidence>
<proteinExistence type="predicted"/>
<dbReference type="SUPFAM" id="SSF47384">
    <property type="entry name" value="Homodimeric domain of signal transducing histidine kinase"/>
    <property type="match status" value="1"/>
</dbReference>
<dbReference type="FunFam" id="3.30.565.10:FF:000006">
    <property type="entry name" value="Sensor histidine kinase WalK"/>
    <property type="match status" value="1"/>
</dbReference>
<comment type="subcellular location">
    <subcellularLocation>
        <location evidence="2">Cell membrane</location>
        <topology evidence="2">Multi-pass membrane protein</topology>
    </subcellularLocation>
</comment>
<dbReference type="InterPro" id="IPR005467">
    <property type="entry name" value="His_kinase_dom"/>
</dbReference>
<sequence>MRLQTKLIIAFSSIVIVMALLQSLYFQNRIGTVFENYVSQNESTRIQVLKEMLLNYYDYYQSWDQIQEQLVDNPFQYRARRGPMWANSQNSIGMENLEIIVANQQGIVVGDTQNKWLGKSAKEISGIHEDLILNENKVGELIINRDKSNGLTTLEQQFMNSMNTSILFGTSIAVVIAVLLGLFFSKTMTKPLSLLMTGIHYLSKGDTSYRIQVKTEDEFHQLANAFNEMSAKLERNEEVRKNLVADVAHELRTPLSILRGKLESIQEDALEPSPEVIVQLNDEVFRLSRLVNDLQQLTLAEAGKLPLNKSETNLNELIQRVIDHFEWLAEEKQIDLVFKKGLDPLIEIDADRITQVIINLLGNALRHTPEHGKVLVEISPHSYNSNLVIKVMDSGPGIDEEFLPYIFERFYRTDASRSRDQGGTGLGLSIAKGFVEAHGGKISVESKKGKGTTFFIELPRGNHY</sequence>
<keyword evidence="9" id="KW-0418">Kinase</keyword>
<name>A0A135L5R7_9BACI</name>
<keyword evidence="18" id="KW-1185">Reference proteome</keyword>
<evidence type="ECO:0000259" key="15">
    <source>
        <dbReference type="PROSITE" id="PS50109"/>
    </source>
</evidence>
<dbReference type="Pfam" id="PF02518">
    <property type="entry name" value="HATPase_c"/>
    <property type="match status" value="1"/>
</dbReference>
<dbReference type="GO" id="GO:0000155">
    <property type="term" value="F:phosphorelay sensor kinase activity"/>
    <property type="evidence" value="ECO:0007669"/>
    <property type="project" value="InterPro"/>
</dbReference>
<evidence type="ECO:0000256" key="13">
    <source>
        <dbReference type="ARBA" id="ARBA00023136"/>
    </source>
</evidence>
<evidence type="ECO:0000256" key="10">
    <source>
        <dbReference type="ARBA" id="ARBA00022840"/>
    </source>
</evidence>
<keyword evidence="5" id="KW-0597">Phosphoprotein</keyword>
<dbReference type="Pfam" id="PF00512">
    <property type="entry name" value="HisKA"/>
    <property type="match status" value="1"/>
</dbReference>
<reference evidence="17 18" key="1">
    <citation type="submission" date="2016-02" db="EMBL/GenBank/DDBJ databases">
        <title>Draft Genome for Tepidibacillus decaturensis nov. sp. Strain Z9, an Anaerobic, Moderately Thermophilic and Heterotrophic Bacterium from Deep Subsurface of the Illinois Basin, USA.</title>
        <authorList>
            <person name="Dong Y."/>
            <person name="Chang J.Y."/>
            <person name="Sanford R."/>
            <person name="Fouke B.W."/>
        </authorList>
    </citation>
    <scope>NUCLEOTIDE SEQUENCE [LARGE SCALE GENOMIC DNA]</scope>
    <source>
        <strain evidence="17 18">Z9</strain>
    </source>
</reference>
<dbReference type="STRING" id="1413211.U473_10055"/>
<keyword evidence="12" id="KW-0902">Two-component regulatory system</keyword>
<keyword evidence="10" id="KW-0067">ATP-binding</keyword>
<evidence type="ECO:0000256" key="2">
    <source>
        <dbReference type="ARBA" id="ARBA00004651"/>
    </source>
</evidence>
<evidence type="ECO:0000256" key="4">
    <source>
        <dbReference type="ARBA" id="ARBA00022475"/>
    </source>
</evidence>
<keyword evidence="4" id="KW-1003">Cell membrane</keyword>
<keyword evidence="13 14" id="KW-0472">Membrane</keyword>
<feature type="domain" description="HAMP" evidence="16">
    <location>
        <begin position="186"/>
        <end position="238"/>
    </location>
</feature>
<dbReference type="Gene3D" id="3.30.565.10">
    <property type="entry name" value="Histidine kinase-like ATPase, C-terminal domain"/>
    <property type="match status" value="1"/>
</dbReference>
<dbReference type="SMART" id="SM00388">
    <property type="entry name" value="HisKA"/>
    <property type="match status" value="1"/>
</dbReference>
<dbReference type="GO" id="GO:0005524">
    <property type="term" value="F:ATP binding"/>
    <property type="evidence" value="ECO:0007669"/>
    <property type="project" value="UniProtKB-KW"/>
</dbReference>
<dbReference type="InterPro" id="IPR036097">
    <property type="entry name" value="HisK_dim/P_sf"/>
</dbReference>
<evidence type="ECO:0000313" key="18">
    <source>
        <dbReference type="Proteomes" id="UP000070352"/>
    </source>
</evidence>
<dbReference type="PROSITE" id="PS50109">
    <property type="entry name" value="HIS_KIN"/>
    <property type="match status" value="1"/>
</dbReference>
<dbReference type="Proteomes" id="UP000070352">
    <property type="component" value="Unassembled WGS sequence"/>
</dbReference>
<protein>
    <recommendedName>
        <fullName evidence="3">histidine kinase</fullName>
        <ecNumber evidence="3">2.7.13.3</ecNumber>
    </recommendedName>
</protein>
<keyword evidence="8" id="KW-0547">Nucleotide-binding</keyword>
<dbReference type="InterPro" id="IPR050398">
    <property type="entry name" value="HssS/ArlS-like"/>
</dbReference>
<dbReference type="CDD" id="cd00082">
    <property type="entry name" value="HisKA"/>
    <property type="match status" value="1"/>
</dbReference>
<dbReference type="Gene3D" id="1.10.287.130">
    <property type="match status" value="1"/>
</dbReference>
<dbReference type="PANTHER" id="PTHR45528:SF1">
    <property type="entry name" value="SENSOR HISTIDINE KINASE CPXA"/>
    <property type="match status" value="1"/>
</dbReference>
<dbReference type="PANTHER" id="PTHR45528">
    <property type="entry name" value="SENSOR HISTIDINE KINASE CPXA"/>
    <property type="match status" value="1"/>
</dbReference>
<organism evidence="17 18">
    <name type="scientific">Tepidibacillus decaturensis</name>
    <dbReference type="NCBI Taxonomy" id="1413211"/>
    <lineage>
        <taxon>Bacteria</taxon>
        <taxon>Bacillati</taxon>
        <taxon>Bacillota</taxon>
        <taxon>Bacilli</taxon>
        <taxon>Bacillales</taxon>
        <taxon>Bacillaceae</taxon>
        <taxon>Tepidibacillus</taxon>
    </lineage>
</organism>
<accession>A0A135L5R7</accession>
<comment type="catalytic activity">
    <reaction evidence="1">
        <text>ATP + protein L-histidine = ADP + protein N-phospho-L-histidine.</text>
        <dbReference type="EC" id="2.7.13.3"/>
    </reaction>
</comment>
<evidence type="ECO:0000256" key="5">
    <source>
        <dbReference type="ARBA" id="ARBA00022553"/>
    </source>
</evidence>
<dbReference type="Gene3D" id="6.10.340.10">
    <property type="match status" value="1"/>
</dbReference>
<evidence type="ECO:0000256" key="14">
    <source>
        <dbReference type="SAM" id="Phobius"/>
    </source>
</evidence>
<comment type="caution">
    <text evidence="17">The sequence shown here is derived from an EMBL/GenBank/DDBJ whole genome shotgun (WGS) entry which is preliminary data.</text>
</comment>
<evidence type="ECO:0000256" key="6">
    <source>
        <dbReference type="ARBA" id="ARBA00022679"/>
    </source>
</evidence>
<evidence type="ECO:0000256" key="12">
    <source>
        <dbReference type="ARBA" id="ARBA00023012"/>
    </source>
</evidence>
<feature type="transmembrane region" description="Helical" evidence="14">
    <location>
        <begin position="7"/>
        <end position="26"/>
    </location>
</feature>
<gene>
    <name evidence="17" type="ORF">U473_10055</name>
</gene>
<feature type="transmembrane region" description="Helical" evidence="14">
    <location>
        <begin position="166"/>
        <end position="184"/>
    </location>
</feature>
<evidence type="ECO:0000256" key="3">
    <source>
        <dbReference type="ARBA" id="ARBA00012438"/>
    </source>
</evidence>
<evidence type="ECO:0000256" key="8">
    <source>
        <dbReference type="ARBA" id="ARBA00022741"/>
    </source>
</evidence>
<dbReference type="CDD" id="cd06225">
    <property type="entry name" value="HAMP"/>
    <property type="match status" value="1"/>
</dbReference>
<dbReference type="SUPFAM" id="SSF158472">
    <property type="entry name" value="HAMP domain-like"/>
    <property type="match status" value="1"/>
</dbReference>
<dbReference type="PRINTS" id="PR00344">
    <property type="entry name" value="BCTRLSENSOR"/>
</dbReference>
<evidence type="ECO:0000256" key="7">
    <source>
        <dbReference type="ARBA" id="ARBA00022692"/>
    </source>
</evidence>
<evidence type="ECO:0000256" key="11">
    <source>
        <dbReference type="ARBA" id="ARBA00022989"/>
    </source>
</evidence>
<dbReference type="CDD" id="cd00075">
    <property type="entry name" value="HATPase"/>
    <property type="match status" value="1"/>
</dbReference>
<dbReference type="PROSITE" id="PS50885">
    <property type="entry name" value="HAMP"/>
    <property type="match status" value="1"/>
</dbReference>
<dbReference type="GO" id="GO:0005886">
    <property type="term" value="C:plasma membrane"/>
    <property type="evidence" value="ECO:0007669"/>
    <property type="project" value="UniProtKB-SubCell"/>
</dbReference>
<dbReference type="InterPro" id="IPR036890">
    <property type="entry name" value="HATPase_C_sf"/>
</dbReference>
<dbReference type="OrthoDB" id="9813151at2"/>
<dbReference type="AlphaFoldDB" id="A0A135L5R7"/>
<keyword evidence="7 14" id="KW-0812">Transmembrane</keyword>